<sequence>MATGGRRRWRTALRPRGPGG</sequence>
<proteinExistence type="predicted"/>
<organism evidence="2">
    <name type="scientific">Arundo donax</name>
    <name type="common">Giant reed</name>
    <name type="synonym">Donax arundinaceus</name>
    <dbReference type="NCBI Taxonomy" id="35708"/>
    <lineage>
        <taxon>Eukaryota</taxon>
        <taxon>Viridiplantae</taxon>
        <taxon>Streptophyta</taxon>
        <taxon>Embryophyta</taxon>
        <taxon>Tracheophyta</taxon>
        <taxon>Spermatophyta</taxon>
        <taxon>Magnoliopsida</taxon>
        <taxon>Liliopsida</taxon>
        <taxon>Poales</taxon>
        <taxon>Poaceae</taxon>
        <taxon>PACMAD clade</taxon>
        <taxon>Arundinoideae</taxon>
        <taxon>Arundineae</taxon>
        <taxon>Arundo</taxon>
    </lineage>
</organism>
<evidence type="ECO:0000256" key="1">
    <source>
        <dbReference type="SAM" id="MobiDB-lite"/>
    </source>
</evidence>
<feature type="compositionally biased region" description="Basic residues" evidence="1">
    <location>
        <begin position="1"/>
        <end position="13"/>
    </location>
</feature>
<reference evidence="2" key="2">
    <citation type="journal article" date="2015" name="Data Brief">
        <title>Shoot transcriptome of the giant reed, Arundo donax.</title>
        <authorList>
            <person name="Barrero R.A."/>
            <person name="Guerrero F.D."/>
            <person name="Moolhuijzen P."/>
            <person name="Goolsby J.A."/>
            <person name="Tidwell J."/>
            <person name="Bellgard S.E."/>
            <person name="Bellgard M.I."/>
        </authorList>
    </citation>
    <scope>NUCLEOTIDE SEQUENCE</scope>
    <source>
        <tissue evidence="2">Shoot tissue taken approximately 20 cm above the soil surface</tissue>
    </source>
</reference>
<accession>A0A0A8Z374</accession>
<name>A0A0A8Z374_ARUDO</name>
<protein>
    <submittedName>
        <fullName evidence="2">Uncharacterized protein</fullName>
    </submittedName>
</protein>
<dbReference type="AlphaFoldDB" id="A0A0A8Z374"/>
<dbReference type="EMBL" id="GBRH01266700">
    <property type="protein sequence ID" value="JAD31195.1"/>
    <property type="molecule type" value="Transcribed_RNA"/>
</dbReference>
<reference evidence="2" key="1">
    <citation type="submission" date="2014-09" db="EMBL/GenBank/DDBJ databases">
        <authorList>
            <person name="Magalhaes I.L.F."/>
            <person name="Oliveira U."/>
            <person name="Santos F.R."/>
            <person name="Vidigal T.H.D.A."/>
            <person name="Brescovit A.D."/>
            <person name="Santos A.J."/>
        </authorList>
    </citation>
    <scope>NUCLEOTIDE SEQUENCE</scope>
    <source>
        <tissue evidence="2">Shoot tissue taken approximately 20 cm above the soil surface</tissue>
    </source>
</reference>
<evidence type="ECO:0000313" key="2">
    <source>
        <dbReference type="EMBL" id="JAD31195.1"/>
    </source>
</evidence>
<feature type="region of interest" description="Disordered" evidence="1">
    <location>
        <begin position="1"/>
        <end position="20"/>
    </location>
</feature>